<feature type="coiled-coil region" evidence="1">
    <location>
        <begin position="51"/>
        <end position="78"/>
    </location>
</feature>
<comment type="caution">
    <text evidence="3">The sequence shown here is derived from an EMBL/GenBank/DDBJ whole genome shotgun (WGS) entry which is preliminary data.</text>
</comment>
<keyword evidence="4" id="KW-1185">Reference proteome</keyword>
<gene>
    <name evidence="3" type="ORF">H4W29_002611</name>
</gene>
<feature type="region of interest" description="Disordered" evidence="2">
    <location>
        <begin position="146"/>
        <end position="171"/>
    </location>
</feature>
<sequence length="263" mass="26854">MQLATVSASTLLRGTQPAQSGVLSTSDEPDTGVLKIQRQSLALEQVRNSLASSADDAKSRAQRKLEEAKQELQALKTAGFPPEVIARLAAELARKVGAAASEFASAVATGGSSAPGVATSTAATSASAAATTDVATNATADIVASDATASTETSQDTATTAEAAEDSTNTAEMDGAAHARKAYQETIDDGPKSSAISADDRQTMEEFKSIVRELKQILEKAMRDLREKNRDATAEDAIGAAQSAVTGLSAAVPTATIPSSIVV</sequence>
<dbReference type="Proteomes" id="UP000620262">
    <property type="component" value="Unassembled WGS sequence"/>
</dbReference>
<proteinExistence type="predicted"/>
<keyword evidence="1" id="KW-0175">Coiled coil</keyword>
<evidence type="ECO:0000313" key="3">
    <source>
        <dbReference type="EMBL" id="MBE1505430.1"/>
    </source>
</evidence>
<accession>A0ABR9IQI0</accession>
<dbReference type="EMBL" id="JADBEC010000001">
    <property type="protein sequence ID" value="MBE1505430.1"/>
    <property type="molecule type" value="Genomic_DNA"/>
</dbReference>
<organism evidence="3 4">
    <name type="scientific">Rhizobium viscosum</name>
    <name type="common">Arthrobacter viscosus</name>
    <dbReference type="NCBI Taxonomy" id="1673"/>
    <lineage>
        <taxon>Bacteria</taxon>
        <taxon>Pseudomonadati</taxon>
        <taxon>Pseudomonadota</taxon>
        <taxon>Alphaproteobacteria</taxon>
        <taxon>Hyphomicrobiales</taxon>
        <taxon>Rhizobiaceae</taxon>
        <taxon>Rhizobium/Agrobacterium group</taxon>
        <taxon>Rhizobium</taxon>
    </lineage>
</organism>
<protein>
    <submittedName>
        <fullName evidence="3">Uncharacterized protein</fullName>
    </submittedName>
</protein>
<evidence type="ECO:0000313" key="4">
    <source>
        <dbReference type="Proteomes" id="UP000620262"/>
    </source>
</evidence>
<name>A0ABR9IQI0_RHIVS</name>
<reference evidence="3 4" key="1">
    <citation type="submission" date="2020-10" db="EMBL/GenBank/DDBJ databases">
        <title>Sequencing the genomes of 1000 actinobacteria strains.</title>
        <authorList>
            <person name="Klenk H.-P."/>
        </authorList>
    </citation>
    <scope>NUCLEOTIDE SEQUENCE [LARGE SCALE GENOMIC DNA]</scope>
    <source>
        <strain evidence="3 4">DSM 7307</strain>
    </source>
</reference>
<feature type="coiled-coil region" evidence="1">
    <location>
        <begin position="204"/>
        <end position="235"/>
    </location>
</feature>
<dbReference type="RefSeq" id="WP_192729286.1">
    <property type="nucleotide sequence ID" value="NZ_BAAAVL010000006.1"/>
</dbReference>
<evidence type="ECO:0000256" key="1">
    <source>
        <dbReference type="SAM" id="Coils"/>
    </source>
</evidence>
<evidence type="ECO:0000256" key="2">
    <source>
        <dbReference type="SAM" id="MobiDB-lite"/>
    </source>
</evidence>